<dbReference type="GO" id="GO:0007165">
    <property type="term" value="P:signal transduction"/>
    <property type="evidence" value="ECO:0007669"/>
    <property type="project" value="UniProtKB-KW"/>
</dbReference>
<dbReference type="PROSITE" id="PS50111">
    <property type="entry name" value="CHEMOTAXIS_TRANSDUC_2"/>
    <property type="match status" value="1"/>
</dbReference>
<comment type="subcellular location">
    <subcellularLocation>
        <location evidence="1">Cell membrane</location>
    </subcellularLocation>
</comment>
<proteinExistence type="inferred from homology"/>
<feature type="transmembrane region" description="Helical" evidence="7">
    <location>
        <begin position="319"/>
        <end position="343"/>
    </location>
</feature>
<keyword evidence="4 6" id="KW-0807">Transducer</keyword>
<dbReference type="Gene3D" id="6.10.340.10">
    <property type="match status" value="1"/>
</dbReference>
<evidence type="ECO:0000256" key="1">
    <source>
        <dbReference type="ARBA" id="ARBA00004236"/>
    </source>
</evidence>
<evidence type="ECO:0000256" key="4">
    <source>
        <dbReference type="ARBA" id="ARBA00023224"/>
    </source>
</evidence>
<dbReference type="PANTHER" id="PTHR32089">
    <property type="entry name" value="METHYL-ACCEPTING CHEMOTAXIS PROTEIN MCPB"/>
    <property type="match status" value="1"/>
</dbReference>
<keyword evidence="11" id="KW-1185">Reference proteome</keyword>
<dbReference type="InterPro" id="IPR004089">
    <property type="entry name" value="MCPsignal_dom"/>
</dbReference>
<keyword evidence="7" id="KW-1133">Transmembrane helix</keyword>
<dbReference type="Gene3D" id="1.10.287.950">
    <property type="entry name" value="Methyl-accepting chemotaxis protein"/>
    <property type="match status" value="1"/>
</dbReference>
<dbReference type="SUPFAM" id="SSF58104">
    <property type="entry name" value="Methyl-accepting chemotaxis protein (MCP) signaling domain"/>
    <property type="match status" value="1"/>
</dbReference>
<comment type="similarity">
    <text evidence="5">Belongs to the methyl-accepting chemotaxis (MCP) protein family.</text>
</comment>
<dbReference type="Proteomes" id="UP000246635">
    <property type="component" value="Unassembled WGS sequence"/>
</dbReference>
<dbReference type="AlphaFoldDB" id="A0A2V2YNC3"/>
<protein>
    <submittedName>
        <fullName evidence="10">Methyl-accepting chemotaxis protein</fullName>
    </submittedName>
</protein>
<evidence type="ECO:0000259" key="9">
    <source>
        <dbReference type="PROSITE" id="PS50885"/>
    </source>
</evidence>
<evidence type="ECO:0000256" key="6">
    <source>
        <dbReference type="PROSITE-ProRule" id="PRU00284"/>
    </source>
</evidence>
<feature type="domain" description="HAMP" evidence="9">
    <location>
        <begin position="340"/>
        <end position="393"/>
    </location>
</feature>
<dbReference type="GO" id="GO:0005886">
    <property type="term" value="C:plasma membrane"/>
    <property type="evidence" value="ECO:0007669"/>
    <property type="project" value="UniProtKB-SubCell"/>
</dbReference>
<feature type="domain" description="Methyl-accepting transducer" evidence="8">
    <location>
        <begin position="412"/>
        <end position="670"/>
    </location>
</feature>
<dbReference type="OrthoDB" id="9760371at2"/>
<evidence type="ECO:0000256" key="2">
    <source>
        <dbReference type="ARBA" id="ARBA00022475"/>
    </source>
</evidence>
<dbReference type="Pfam" id="PF00015">
    <property type="entry name" value="MCPsignal"/>
    <property type="match status" value="1"/>
</dbReference>
<evidence type="ECO:0000256" key="3">
    <source>
        <dbReference type="ARBA" id="ARBA00023136"/>
    </source>
</evidence>
<sequence length="699" mass="75255">MNTMQASSRKRLFGNGMSNPMQSIGMKLFLIFFIGIVVFVMAVGVVSYQMAKSTIKDKVVDSSVSAISQAGSKLDIVLSNYALETKQFVADFSMTESLEALVNPKSEALAKLNATNKLQTKFEEMIYTDSAIKSLSMLLTNGTNISTDSNAESVASLRETEWFKAASSARGEPQWIATEQKGVIARDGAGPTFGIARFVTSPSGEEIGVLVLELKYEMLANLLSDLSSNVQDGNSVIIINPVSNTIMYADGSGDSSGWLGQASVVQLPPKAHTGSFEGADQRGEQSLVVYFESTTTGWNLINMYPTDILVKDTRTILNLTGGIAILAAILSVFIGLGMVRMVGQPLAKMSKLMKQGAQGDLQVRASFQKRSDEIGELGSSFNEMMENIAALVVQTNQSANQVVGNSRVLLDSSRKTADAAKEISLATEEIASGAAMLAVQAEQGTGLTVQIGQQLQEVITSNEAMYELAQEVRQVSEQGAVYMNSLRANTKQTEQSISLMINKVNQLQESTSSIRSMLVALEQLTKQTNILSLNATIEAVRSGANGGKGFMVVASEFRKLAEQSKRSIEMVNEITDSIQADILSTVDALDEARPIFQEQIASVKEADMIFTQVHQQMTAFMNRLGGVTASIQQLDQSQVTLSELMSTVSSVSQQSSATSEEVASHSVEQSGVSNGLVDLAEQLEQVSESLHQSLARFTV</sequence>
<name>A0A2V2YNC3_9BACL</name>
<keyword evidence="7" id="KW-0812">Transmembrane</keyword>
<keyword evidence="2" id="KW-1003">Cell membrane</keyword>
<dbReference type="PANTHER" id="PTHR32089:SF112">
    <property type="entry name" value="LYSOZYME-LIKE PROTEIN-RELATED"/>
    <property type="match status" value="1"/>
</dbReference>
<evidence type="ECO:0000256" key="7">
    <source>
        <dbReference type="SAM" id="Phobius"/>
    </source>
</evidence>
<evidence type="ECO:0000313" key="10">
    <source>
        <dbReference type="EMBL" id="PWV95896.1"/>
    </source>
</evidence>
<dbReference type="SMART" id="SM00304">
    <property type="entry name" value="HAMP"/>
    <property type="match status" value="2"/>
</dbReference>
<dbReference type="InterPro" id="IPR003660">
    <property type="entry name" value="HAMP_dom"/>
</dbReference>
<dbReference type="CDD" id="cd06225">
    <property type="entry name" value="HAMP"/>
    <property type="match status" value="1"/>
</dbReference>
<dbReference type="PROSITE" id="PS50885">
    <property type="entry name" value="HAMP"/>
    <property type="match status" value="1"/>
</dbReference>
<organism evidence="10 11">
    <name type="scientific">Paenibacillus cellulosilyticus</name>
    <dbReference type="NCBI Taxonomy" id="375489"/>
    <lineage>
        <taxon>Bacteria</taxon>
        <taxon>Bacillati</taxon>
        <taxon>Bacillota</taxon>
        <taxon>Bacilli</taxon>
        <taxon>Bacillales</taxon>
        <taxon>Paenibacillaceae</taxon>
        <taxon>Paenibacillus</taxon>
    </lineage>
</organism>
<gene>
    <name evidence="10" type="ORF">DFQ01_12471</name>
</gene>
<evidence type="ECO:0000313" key="11">
    <source>
        <dbReference type="Proteomes" id="UP000246635"/>
    </source>
</evidence>
<dbReference type="EMBL" id="QGTQ01000024">
    <property type="protein sequence ID" value="PWV95896.1"/>
    <property type="molecule type" value="Genomic_DNA"/>
</dbReference>
<evidence type="ECO:0000259" key="8">
    <source>
        <dbReference type="PROSITE" id="PS50111"/>
    </source>
</evidence>
<accession>A0A2V2YNC3</accession>
<reference evidence="10 11" key="1">
    <citation type="submission" date="2018-05" db="EMBL/GenBank/DDBJ databases">
        <title>Genomic Encyclopedia of Type Strains, Phase III (KMG-III): the genomes of soil and plant-associated and newly described type strains.</title>
        <authorList>
            <person name="Whitman W."/>
        </authorList>
    </citation>
    <scope>NUCLEOTIDE SEQUENCE [LARGE SCALE GENOMIC DNA]</scope>
    <source>
        <strain evidence="10 11">CECT 5696</strain>
    </source>
</reference>
<dbReference type="Pfam" id="PF00672">
    <property type="entry name" value="HAMP"/>
    <property type="match status" value="1"/>
</dbReference>
<dbReference type="RefSeq" id="WP_110046246.1">
    <property type="nucleotide sequence ID" value="NZ_CP054613.1"/>
</dbReference>
<comment type="caution">
    <text evidence="10">The sequence shown here is derived from an EMBL/GenBank/DDBJ whole genome shotgun (WGS) entry which is preliminary data.</text>
</comment>
<evidence type="ECO:0000256" key="5">
    <source>
        <dbReference type="ARBA" id="ARBA00029447"/>
    </source>
</evidence>
<dbReference type="SMART" id="SM00283">
    <property type="entry name" value="MA"/>
    <property type="match status" value="1"/>
</dbReference>
<keyword evidence="3 7" id="KW-0472">Membrane</keyword>